<evidence type="ECO:0000313" key="2">
    <source>
        <dbReference type="EMBL" id="CAF4394468.1"/>
    </source>
</evidence>
<proteinExistence type="predicted"/>
<reference evidence="2" key="1">
    <citation type="submission" date="2021-02" db="EMBL/GenBank/DDBJ databases">
        <authorList>
            <person name="Nowell W R."/>
        </authorList>
    </citation>
    <scope>NUCLEOTIDE SEQUENCE</scope>
</reference>
<dbReference type="CDD" id="cd22823">
    <property type="entry name" value="Gal_Rha_Lectin"/>
    <property type="match status" value="1"/>
</dbReference>
<dbReference type="Gene3D" id="2.60.120.740">
    <property type="match status" value="1"/>
</dbReference>
<protein>
    <recommendedName>
        <fullName evidence="4">SUEL-type lectin domain-containing protein</fullName>
    </recommendedName>
</protein>
<sequence length="111" mass="12831">MKSSNSDAMTAIYCHETNESDQLTIRCKSNEKIRMLDAFYARAQNRTRPYCQQGFDINDCKVHTSFSSACSGRENCTIYLQRTWLSECSSNNGNENELWSDYTMAFYECIS</sequence>
<evidence type="ECO:0000313" key="1">
    <source>
        <dbReference type="EMBL" id="CAF1590810.1"/>
    </source>
</evidence>
<name>A0A8S2VPA2_9BILA</name>
<dbReference type="AlphaFoldDB" id="A0A8S2VPA2"/>
<comment type="caution">
    <text evidence="2">The sequence shown here is derived from an EMBL/GenBank/DDBJ whole genome shotgun (WGS) entry which is preliminary data.</text>
</comment>
<evidence type="ECO:0000313" key="3">
    <source>
        <dbReference type="Proteomes" id="UP000682733"/>
    </source>
</evidence>
<dbReference type="Proteomes" id="UP000677228">
    <property type="component" value="Unassembled WGS sequence"/>
</dbReference>
<dbReference type="EMBL" id="CAJNOK010048118">
    <property type="protein sequence ID" value="CAF1590810.1"/>
    <property type="molecule type" value="Genomic_DNA"/>
</dbReference>
<accession>A0A8S2VPA2</accession>
<evidence type="ECO:0008006" key="4">
    <source>
        <dbReference type="Google" id="ProtNLM"/>
    </source>
</evidence>
<gene>
    <name evidence="1" type="ORF">OVA965_LOCUS41534</name>
    <name evidence="2" type="ORF">TMI583_LOCUS43204</name>
</gene>
<dbReference type="Proteomes" id="UP000682733">
    <property type="component" value="Unassembled WGS sequence"/>
</dbReference>
<feature type="non-terminal residue" evidence="2">
    <location>
        <position position="1"/>
    </location>
</feature>
<dbReference type="InterPro" id="IPR043159">
    <property type="entry name" value="Lectin_gal-bd_sf"/>
</dbReference>
<dbReference type="EMBL" id="CAJOBA010071507">
    <property type="protein sequence ID" value="CAF4394468.1"/>
    <property type="molecule type" value="Genomic_DNA"/>
</dbReference>
<organism evidence="2 3">
    <name type="scientific">Didymodactylos carnosus</name>
    <dbReference type="NCBI Taxonomy" id="1234261"/>
    <lineage>
        <taxon>Eukaryota</taxon>
        <taxon>Metazoa</taxon>
        <taxon>Spiralia</taxon>
        <taxon>Gnathifera</taxon>
        <taxon>Rotifera</taxon>
        <taxon>Eurotatoria</taxon>
        <taxon>Bdelloidea</taxon>
        <taxon>Philodinida</taxon>
        <taxon>Philodinidae</taxon>
        <taxon>Didymodactylos</taxon>
    </lineage>
</organism>